<keyword evidence="1" id="KW-0732">Signal</keyword>
<dbReference type="AlphaFoldDB" id="A0AB35UUN9"/>
<dbReference type="RefSeq" id="WP_321099717.1">
    <property type="nucleotide sequence ID" value="NZ_JAXHPL010000066.1"/>
</dbReference>
<feature type="chain" id="PRO_5044314113" evidence="1">
    <location>
        <begin position="24"/>
        <end position="136"/>
    </location>
</feature>
<comment type="caution">
    <text evidence="2">The sequence shown here is derived from an EMBL/GenBank/DDBJ whole genome shotgun (WGS) entry which is preliminary data.</text>
</comment>
<accession>A0AB35UUN9</accession>
<evidence type="ECO:0000313" key="2">
    <source>
        <dbReference type="EMBL" id="MDY6487649.1"/>
    </source>
</evidence>
<gene>
    <name evidence="2" type="ORF">SKM51_10675</name>
</gene>
<dbReference type="Proteomes" id="UP001278995">
    <property type="component" value="Unassembled WGS sequence"/>
</dbReference>
<feature type="signal peptide" evidence="1">
    <location>
        <begin position="1"/>
        <end position="23"/>
    </location>
</feature>
<proteinExistence type="predicted"/>
<dbReference type="EMBL" id="JAXHPL010000066">
    <property type="protein sequence ID" value="MDY6487649.1"/>
    <property type="molecule type" value="Genomic_DNA"/>
</dbReference>
<organism evidence="2 3">
    <name type="scientific">Acinetobacter faecalis</name>
    <dbReference type="NCBI Taxonomy" id="2665161"/>
    <lineage>
        <taxon>Bacteria</taxon>
        <taxon>Pseudomonadati</taxon>
        <taxon>Pseudomonadota</taxon>
        <taxon>Gammaproteobacteria</taxon>
        <taxon>Moraxellales</taxon>
        <taxon>Moraxellaceae</taxon>
        <taxon>Acinetobacter</taxon>
    </lineage>
</organism>
<reference evidence="2 3" key="1">
    <citation type="submission" date="2023-11" db="EMBL/GenBank/DDBJ databases">
        <title>The common occurrence of Acinetobacte faecalis in cattle feces and its emended description.</title>
        <authorList>
            <person name="Kyselkova M."/>
            <person name="Xanthopoulou K."/>
            <person name="Shestivska V."/>
            <person name="Spanelova P."/>
            <person name="Maixnerova M."/>
            <person name="Higgins P.G."/>
            <person name="Nemec A."/>
        </authorList>
    </citation>
    <scope>NUCLEOTIDE SEQUENCE [LARGE SCALE GENOMIC DNA]</scope>
    <source>
        <strain evidence="2 3">ANC 7483</strain>
    </source>
</reference>
<evidence type="ECO:0000313" key="3">
    <source>
        <dbReference type="Proteomes" id="UP001278995"/>
    </source>
</evidence>
<protein>
    <submittedName>
        <fullName evidence="2">Uncharacterized protein</fullName>
    </submittedName>
</protein>
<evidence type="ECO:0000256" key="1">
    <source>
        <dbReference type="SAM" id="SignalP"/>
    </source>
</evidence>
<sequence>MKSNIFLSSVLAISALFSAASFAAPAADQQAKMAAAYKSNNIKQGLIGVCVDEKTKAGALKALSKEEVNKLCKCNVEYQGRMSQSLQWELQGAENAKDQKRFATAMQGFAKTEQPKFKACLGTALEAKLAKLQQQK</sequence>
<name>A0AB35UUN9_9GAMM</name>